<evidence type="ECO:0000256" key="2">
    <source>
        <dbReference type="PIRSR" id="PIRSR001221-1"/>
    </source>
</evidence>
<dbReference type="InterPro" id="IPR020556">
    <property type="entry name" value="Amidase_CS"/>
</dbReference>
<feature type="active site" description="Charge relay system" evidence="2">
    <location>
        <position position="124"/>
    </location>
</feature>
<dbReference type="PIRSF" id="PIRSF001221">
    <property type="entry name" value="Amidase_fungi"/>
    <property type="match status" value="1"/>
</dbReference>
<gene>
    <name evidence="5" type="ORF">HCN44_002633</name>
</gene>
<dbReference type="InterPro" id="IPR023631">
    <property type="entry name" value="Amidase_dom"/>
</dbReference>
<accession>A0A834XRU7</accession>
<dbReference type="InterPro" id="IPR036928">
    <property type="entry name" value="AS_sf"/>
</dbReference>
<keyword evidence="3" id="KW-0472">Membrane</keyword>
<name>A0A834XRU7_APHGI</name>
<reference evidence="5 6" key="1">
    <citation type="submission" date="2020-08" db="EMBL/GenBank/DDBJ databases">
        <title>Aphidius gifuensis genome sequencing and assembly.</title>
        <authorList>
            <person name="Du Z."/>
        </authorList>
    </citation>
    <scope>NUCLEOTIDE SEQUENCE [LARGE SCALE GENOMIC DNA]</scope>
    <source>
        <strain evidence="5">YNYX2018</strain>
        <tissue evidence="5">Adults</tissue>
    </source>
</reference>
<feature type="active site" description="Charge relay system" evidence="2">
    <location>
        <position position="199"/>
    </location>
</feature>
<keyword evidence="3" id="KW-0812">Transmembrane</keyword>
<dbReference type="PANTHER" id="PTHR43372:SF3">
    <property type="entry name" value="AT07710P-RELATED"/>
    <property type="match status" value="1"/>
</dbReference>
<organism evidence="5 6">
    <name type="scientific">Aphidius gifuensis</name>
    <name type="common">Parasitoid wasp</name>
    <dbReference type="NCBI Taxonomy" id="684658"/>
    <lineage>
        <taxon>Eukaryota</taxon>
        <taxon>Metazoa</taxon>
        <taxon>Ecdysozoa</taxon>
        <taxon>Arthropoda</taxon>
        <taxon>Hexapoda</taxon>
        <taxon>Insecta</taxon>
        <taxon>Pterygota</taxon>
        <taxon>Neoptera</taxon>
        <taxon>Endopterygota</taxon>
        <taxon>Hymenoptera</taxon>
        <taxon>Apocrita</taxon>
        <taxon>Ichneumonoidea</taxon>
        <taxon>Braconidae</taxon>
        <taxon>Aphidiinae</taxon>
        <taxon>Aphidius</taxon>
    </lineage>
</organism>
<dbReference type="EMBL" id="JACMRX010000004">
    <property type="protein sequence ID" value="KAF7991071.1"/>
    <property type="molecule type" value="Genomic_DNA"/>
</dbReference>
<keyword evidence="6" id="KW-1185">Reference proteome</keyword>
<dbReference type="GO" id="GO:0012505">
    <property type="term" value="C:endomembrane system"/>
    <property type="evidence" value="ECO:0007669"/>
    <property type="project" value="TreeGrafter"/>
</dbReference>
<feature type="domain" description="Amidase" evidence="4">
    <location>
        <begin position="63"/>
        <end position="503"/>
    </location>
</feature>
<dbReference type="PROSITE" id="PS00571">
    <property type="entry name" value="AMIDASES"/>
    <property type="match status" value="1"/>
</dbReference>
<comment type="caution">
    <text evidence="5">The sequence shown here is derived from an EMBL/GenBank/DDBJ whole genome shotgun (WGS) entry which is preliminary data.</text>
</comment>
<dbReference type="SUPFAM" id="SSF75304">
    <property type="entry name" value="Amidase signature (AS) enzymes"/>
    <property type="match status" value="1"/>
</dbReference>
<sequence>MEIALRLASWILYTLLKISTPIFWILNWIEPPKIPASNDPILTQSAAQLAEKIRNRQITSESVVKSFIKRIKQVNPLINAVVDERFDAALNEAKNCDKILETGELSVDEIAKNKPLFGVPFTVKESCGLKGMSFTGCSAVRYGIKASDDSFIVEKMKKAGAIALCVTNTPEMCSGFESTNLIYGTTKNPYDGRYSAGGSSGGEGALIGAGASLIGIGSDVAGSIRVPALFNGVFGHKPTPGIISIKGHYPMSTNSIFQKFLVLGPMTRYAKDLHLSMKIMTSECNENLMLDDKIDFSNLKIYVVPECGRGFGIIPTHKNIQNVLNRAADYLKKKGSKVSYPIIENLDEASEIALTEFFGMPDVPPILLKPKNSDDDVNSGLEFLKSLVGASQYSKSAIFMSIVRDLNGLIRISKASMYTKKGQRLKENLKKLLGNDGVLFCPTFTHSAPLIGQTVFLTTSAIYCMLCNCIGFPSTHVPMGLDDNGMPIGFQVIAAPNKDRLCLAVAIELEKGFGGWVPPSTS</sequence>
<evidence type="ECO:0000313" key="5">
    <source>
        <dbReference type="EMBL" id="KAF7991071.1"/>
    </source>
</evidence>
<dbReference type="OrthoDB" id="6428749at2759"/>
<feature type="transmembrane region" description="Helical" evidence="3">
    <location>
        <begin position="7"/>
        <end position="29"/>
    </location>
</feature>
<feature type="active site" description="Acyl-ester intermediate" evidence="2">
    <location>
        <position position="223"/>
    </location>
</feature>
<evidence type="ECO:0000256" key="1">
    <source>
        <dbReference type="ARBA" id="ARBA00009199"/>
    </source>
</evidence>
<comment type="similarity">
    <text evidence="1">Belongs to the amidase family.</text>
</comment>
<dbReference type="Pfam" id="PF01425">
    <property type="entry name" value="Amidase"/>
    <property type="match status" value="1"/>
</dbReference>
<protein>
    <recommendedName>
        <fullName evidence="4">Amidase domain-containing protein</fullName>
    </recommendedName>
</protein>
<dbReference type="InterPro" id="IPR052739">
    <property type="entry name" value="FAAH2"/>
</dbReference>
<keyword evidence="3" id="KW-1133">Transmembrane helix</keyword>
<dbReference type="PANTHER" id="PTHR43372">
    <property type="entry name" value="FATTY-ACID AMIDE HYDROLASE"/>
    <property type="match status" value="1"/>
</dbReference>
<evidence type="ECO:0000259" key="4">
    <source>
        <dbReference type="Pfam" id="PF01425"/>
    </source>
</evidence>
<evidence type="ECO:0000256" key="3">
    <source>
        <dbReference type="SAM" id="Phobius"/>
    </source>
</evidence>
<evidence type="ECO:0000313" key="6">
    <source>
        <dbReference type="Proteomes" id="UP000639338"/>
    </source>
</evidence>
<proteinExistence type="inferred from homology"/>
<dbReference type="Proteomes" id="UP000639338">
    <property type="component" value="Unassembled WGS sequence"/>
</dbReference>
<dbReference type="Gene3D" id="3.90.1300.10">
    <property type="entry name" value="Amidase signature (AS) domain"/>
    <property type="match status" value="1"/>
</dbReference>
<dbReference type="AlphaFoldDB" id="A0A834XRU7"/>